<dbReference type="OrthoDB" id="77844at2157"/>
<organism evidence="1 2">
    <name type="scientific">Methanobrevibacter oralis</name>
    <dbReference type="NCBI Taxonomy" id="66851"/>
    <lineage>
        <taxon>Archaea</taxon>
        <taxon>Methanobacteriati</taxon>
        <taxon>Methanobacteriota</taxon>
        <taxon>Methanomada group</taxon>
        <taxon>Methanobacteria</taxon>
        <taxon>Methanobacteriales</taxon>
        <taxon>Methanobacteriaceae</taxon>
        <taxon>Methanobrevibacter</taxon>
    </lineage>
</organism>
<accession>A0A165ZYK8</accession>
<reference evidence="2" key="1">
    <citation type="journal article" date="2016" name="Genome Announc.">
        <title>Draft Genome Sequences of Methanobrevibacter curvatus DSM11111, Methanobrevibacter cuticularis DSM11139, Methanobrevibacter filiformis DSM11501, and Methanobrevibacter oralis DSM7256.</title>
        <authorList>
            <person name="Poehlein A."/>
            <person name="Seedorf H."/>
        </authorList>
    </citation>
    <scope>NUCLEOTIDE SEQUENCE [LARGE SCALE GENOMIC DNA]</scope>
    <source>
        <strain evidence="2">DSM 7256 / JCM 30027 / ZR</strain>
    </source>
</reference>
<name>A0A165ZYK8_METOA</name>
<dbReference type="RefSeq" id="WP_042693492.1">
    <property type="nucleotide sequence ID" value="NZ_CABMAB010000022.1"/>
</dbReference>
<evidence type="ECO:0008006" key="3">
    <source>
        <dbReference type="Google" id="ProtNLM"/>
    </source>
</evidence>
<proteinExistence type="predicted"/>
<dbReference type="Proteomes" id="UP000077428">
    <property type="component" value="Unassembled WGS sequence"/>
</dbReference>
<protein>
    <recommendedName>
        <fullName evidence="3">DUF4411 family protein</fullName>
    </recommendedName>
</protein>
<dbReference type="EMBL" id="LWMU01000092">
    <property type="protein sequence ID" value="KZX11334.1"/>
    <property type="molecule type" value="Genomic_DNA"/>
</dbReference>
<sequence>MSKYIIDSSSLDELEDKYPMDISVFEPIYSKLNQMFENGNLFSIREVYEELRDSQEYWDDYEECFRELTEKESENVTEILDSEEFSVFVNWGLKENDGHWADPHLVACAMEDSNLVIISEESSRNKPQRKIPYVCSKKGIRCIKLLEFLREIEIL</sequence>
<dbReference type="Pfam" id="PF14367">
    <property type="entry name" value="DUF4411"/>
    <property type="match status" value="1"/>
</dbReference>
<keyword evidence="2" id="KW-1185">Reference proteome</keyword>
<evidence type="ECO:0000313" key="2">
    <source>
        <dbReference type="Proteomes" id="UP000077428"/>
    </source>
</evidence>
<gene>
    <name evidence="1" type="ORF">MBORA_15790</name>
</gene>
<evidence type="ECO:0000313" key="1">
    <source>
        <dbReference type="EMBL" id="KZX11334.1"/>
    </source>
</evidence>
<comment type="caution">
    <text evidence="1">The sequence shown here is derived from an EMBL/GenBank/DDBJ whole genome shotgun (WGS) entry which is preliminary data.</text>
</comment>
<dbReference type="AlphaFoldDB" id="A0A165ZYK8"/>
<dbReference type="InterPro" id="IPR016541">
    <property type="entry name" value="UCP008505"/>
</dbReference>
<dbReference type="PATRIC" id="fig|66851.6.peg.1719"/>